<dbReference type="EMBL" id="FNBU01000026">
    <property type="protein sequence ID" value="SDF74536.1"/>
    <property type="molecule type" value="Genomic_DNA"/>
</dbReference>
<accession>A0A1G7NKP3</accession>
<dbReference type="InterPro" id="IPR029063">
    <property type="entry name" value="SAM-dependent_MTases_sf"/>
</dbReference>
<dbReference type="InterPro" id="IPR025714">
    <property type="entry name" value="Methyltranfer_dom"/>
</dbReference>
<protein>
    <submittedName>
        <fullName evidence="2">Demethylmenaquinone methyltransferase / 2-methoxy-6-polyprenyl-1,4-benzoquinol methylase</fullName>
    </submittedName>
</protein>
<dbReference type="Gene3D" id="3.40.50.150">
    <property type="entry name" value="Vaccinia Virus protein VP39"/>
    <property type="match status" value="1"/>
</dbReference>
<gene>
    <name evidence="2" type="ORF">SAMN05660235_02602</name>
</gene>
<dbReference type="Proteomes" id="UP000243333">
    <property type="component" value="Unassembled WGS sequence"/>
</dbReference>
<dbReference type="AlphaFoldDB" id="A0A1G7NKP3"/>
<dbReference type="Pfam" id="PF13847">
    <property type="entry name" value="Methyltransf_31"/>
    <property type="match status" value="1"/>
</dbReference>
<reference evidence="3" key="1">
    <citation type="submission" date="2016-10" db="EMBL/GenBank/DDBJ databases">
        <authorList>
            <person name="Varghese N."/>
            <person name="Submissions S."/>
        </authorList>
    </citation>
    <scope>NUCLEOTIDE SEQUENCE [LARGE SCALE GENOMIC DNA]</scope>
    <source>
        <strain evidence="3">DSM 23256</strain>
    </source>
</reference>
<proteinExistence type="predicted"/>
<evidence type="ECO:0000313" key="2">
    <source>
        <dbReference type="EMBL" id="SDF74536.1"/>
    </source>
</evidence>
<organism evidence="2 3">
    <name type="scientific">Sporolituus thermophilus DSM 23256</name>
    <dbReference type="NCBI Taxonomy" id="1123285"/>
    <lineage>
        <taxon>Bacteria</taxon>
        <taxon>Bacillati</taxon>
        <taxon>Bacillota</taxon>
        <taxon>Negativicutes</taxon>
        <taxon>Selenomonadales</taxon>
        <taxon>Sporomusaceae</taxon>
        <taxon>Sporolituus</taxon>
    </lineage>
</organism>
<name>A0A1G7NKP3_9FIRM</name>
<evidence type="ECO:0000313" key="3">
    <source>
        <dbReference type="Proteomes" id="UP000243333"/>
    </source>
</evidence>
<dbReference type="RefSeq" id="WP_093691542.1">
    <property type="nucleotide sequence ID" value="NZ_FNBU01000026.1"/>
</dbReference>
<dbReference type="GO" id="GO:0008168">
    <property type="term" value="F:methyltransferase activity"/>
    <property type="evidence" value="ECO:0007669"/>
    <property type="project" value="UniProtKB-KW"/>
</dbReference>
<sequence length="197" mass="21651">MNSEQAFFNQLAQWWDDLRCADDNKIAALVAMIGINTGDTVLDVGCGTGILLPFLKKVLGETGNITAIDFAANMITRAAAKHRHLSGITYVTGDILDYQPPQAFDKIICFNFFPHVKDKTAFLAKMKSMLNTGGILVIMHDLSRQAVNAIHAGNTTVQDDRLPPSDIVAQMLQQADFSVLAAVDNDEYYFIKANVNK</sequence>
<dbReference type="CDD" id="cd02440">
    <property type="entry name" value="AdoMet_MTases"/>
    <property type="match status" value="1"/>
</dbReference>
<evidence type="ECO:0000259" key="1">
    <source>
        <dbReference type="Pfam" id="PF13847"/>
    </source>
</evidence>
<feature type="domain" description="Methyltransferase" evidence="1">
    <location>
        <begin position="36"/>
        <end position="155"/>
    </location>
</feature>
<keyword evidence="3" id="KW-1185">Reference proteome</keyword>
<dbReference type="PANTHER" id="PTHR43861">
    <property type="entry name" value="TRANS-ACONITATE 2-METHYLTRANSFERASE-RELATED"/>
    <property type="match status" value="1"/>
</dbReference>
<dbReference type="SUPFAM" id="SSF53335">
    <property type="entry name" value="S-adenosyl-L-methionine-dependent methyltransferases"/>
    <property type="match status" value="1"/>
</dbReference>
<dbReference type="STRING" id="1123285.SAMN05660235_02602"/>
<keyword evidence="2" id="KW-0489">Methyltransferase</keyword>
<keyword evidence="2" id="KW-0808">Transferase</keyword>
<dbReference type="GO" id="GO:0032259">
    <property type="term" value="P:methylation"/>
    <property type="evidence" value="ECO:0007669"/>
    <property type="project" value="UniProtKB-KW"/>
</dbReference>
<dbReference type="OrthoDB" id="7365827at2"/>